<dbReference type="Proteomes" id="UP000501600">
    <property type="component" value="Chromosome"/>
</dbReference>
<gene>
    <name evidence="1" type="ORF">HF685_11110</name>
</gene>
<proteinExistence type="predicted"/>
<evidence type="ECO:0000313" key="1">
    <source>
        <dbReference type="EMBL" id="QJB69757.1"/>
    </source>
</evidence>
<dbReference type="AlphaFoldDB" id="A0A6H2DNP5"/>
<keyword evidence="2" id="KW-1185">Reference proteome</keyword>
<dbReference type="EMBL" id="CP051217">
    <property type="protein sequence ID" value="QJB69757.1"/>
    <property type="molecule type" value="Genomic_DNA"/>
</dbReference>
<organism evidence="1 2">
    <name type="scientific">Parasphingorhabdus halotolerans</name>
    <dbReference type="NCBI Taxonomy" id="2725558"/>
    <lineage>
        <taxon>Bacteria</taxon>
        <taxon>Pseudomonadati</taxon>
        <taxon>Pseudomonadota</taxon>
        <taxon>Alphaproteobacteria</taxon>
        <taxon>Sphingomonadales</taxon>
        <taxon>Sphingomonadaceae</taxon>
        <taxon>Parasphingorhabdus</taxon>
    </lineage>
</organism>
<protein>
    <submittedName>
        <fullName evidence="1">Uncharacterized protein</fullName>
    </submittedName>
</protein>
<evidence type="ECO:0000313" key="2">
    <source>
        <dbReference type="Proteomes" id="UP000501600"/>
    </source>
</evidence>
<sequence length="401" mass="43879">MIKVSQLILRVMAIVVLVFLSGQAALQALSTVVALTNPAQALQIMPNSTSRQKTANVMLLTQPDNIPWNKITELARSALREDPIASRGLVHLGLNYENEGQQSLALEAMSLSQTLSRRDLIAQFWLSQQAAREGKIEKYFEHSDIAFTVNAQSNSIMIPQLTRAISEPEVQAVFGNYIRQKPIWLPEVINQILSEIENPAHVADTLMLAGGLPEGDVFRAIEGKVINRLIGKGDIQTAKKYFLSLDAKNNAILSNTRFFSRNVNPATAPMTWGILTGHMSEGNFTSSEDGKSLDLQGQVAPTGRGEIARKLLFLTPGRYQVSATGEVDDDGEGSGAFAILSCASGRPNGELMRYTISPKPILKTVELPSTCIAYYMTIEIRASDGQFGLISTIYDIKLDKL</sequence>
<dbReference type="KEGG" id="phao:HF685_11110"/>
<name>A0A6H2DNP5_9SPHN</name>
<accession>A0A6H2DNP5</accession>
<reference evidence="1 2" key="1">
    <citation type="submission" date="2020-04" db="EMBL/GenBank/DDBJ databases">
        <title>Genome sequence for Sphingorhabdus sp. strain M1.</title>
        <authorList>
            <person name="Park S.-J."/>
        </authorList>
    </citation>
    <scope>NUCLEOTIDE SEQUENCE [LARGE SCALE GENOMIC DNA]</scope>
    <source>
        <strain evidence="1 2">JK6</strain>
    </source>
</reference>
<dbReference type="RefSeq" id="WP_168820001.1">
    <property type="nucleotide sequence ID" value="NZ_CP051217.1"/>
</dbReference>